<comment type="subcellular location">
    <subcellularLocation>
        <location evidence="7">Cytoplasm</location>
    </subcellularLocation>
    <subcellularLocation>
        <location evidence="7">Nucleus</location>
    </subcellularLocation>
</comment>
<keyword evidence="2 7" id="KW-0479">Metal-binding</keyword>
<dbReference type="PANTHER" id="PTHR43114">
    <property type="entry name" value="ADENINE DEAMINASE"/>
    <property type="match status" value="1"/>
</dbReference>
<dbReference type="NCBIfam" id="TIGR01430">
    <property type="entry name" value="aden_deam"/>
    <property type="match status" value="1"/>
</dbReference>
<evidence type="ECO:0000313" key="10">
    <source>
        <dbReference type="Proteomes" id="UP000036947"/>
    </source>
</evidence>
<feature type="binding site" evidence="7">
    <location>
        <position position="21"/>
    </location>
    <ligand>
        <name>Zn(2+)</name>
        <dbReference type="ChEBI" id="CHEBI:29105"/>
        <note>catalytic</note>
    </ligand>
</feature>
<comment type="caution">
    <text evidence="9">The sequence shown here is derived from an EMBL/GenBank/DDBJ whole genome shotgun (WGS) entry which is preliminary data.</text>
</comment>
<feature type="binding site" evidence="7">
    <location>
        <position position="211"/>
    </location>
    <ligand>
        <name>Zn(2+)</name>
        <dbReference type="ChEBI" id="CHEBI:29105"/>
        <note>catalytic</note>
    </ligand>
</feature>
<dbReference type="GO" id="GO:0006146">
    <property type="term" value="P:adenine catabolic process"/>
    <property type="evidence" value="ECO:0007669"/>
    <property type="project" value="UniProtKB-UniRule"/>
</dbReference>
<evidence type="ECO:0000256" key="4">
    <source>
        <dbReference type="ARBA" id="ARBA00022833"/>
    </source>
</evidence>
<dbReference type="GO" id="GO:0005634">
    <property type="term" value="C:nucleus"/>
    <property type="evidence" value="ECO:0007669"/>
    <property type="project" value="UniProtKB-SubCell"/>
</dbReference>
<dbReference type="SUPFAM" id="SSF51556">
    <property type="entry name" value="Metallo-dependent hydrolases"/>
    <property type="match status" value="1"/>
</dbReference>
<comment type="similarity">
    <text evidence="7">Belongs to the metallo-dependent hydrolases superfamily. Adenosine and AMP deaminases family. Adenine deaminase type 2 subfamily.</text>
</comment>
<dbReference type="Gene3D" id="3.20.20.140">
    <property type="entry name" value="Metal-dependent hydrolases"/>
    <property type="match status" value="1"/>
</dbReference>
<name>A0A0L0N8R9_TOLOC</name>
<feature type="binding site" evidence="7">
    <location>
        <position position="19"/>
    </location>
    <ligand>
        <name>Zn(2+)</name>
        <dbReference type="ChEBI" id="CHEBI:29105"/>
        <note>catalytic</note>
    </ligand>
</feature>
<accession>A0A0L0N8R9</accession>
<feature type="site" description="Important for catalytic activity" evidence="7">
    <location>
        <position position="235"/>
    </location>
</feature>
<dbReference type="HAMAP" id="MF_01962">
    <property type="entry name" value="Adenine_deaminase"/>
    <property type="match status" value="1"/>
</dbReference>
<dbReference type="GO" id="GO:0005829">
    <property type="term" value="C:cytosol"/>
    <property type="evidence" value="ECO:0007669"/>
    <property type="project" value="TreeGrafter"/>
</dbReference>
<gene>
    <name evidence="7" type="primary">AAH1</name>
    <name evidence="9" type="ORF">TOPH_05026</name>
</gene>
<evidence type="ECO:0000259" key="8">
    <source>
        <dbReference type="Pfam" id="PF00962"/>
    </source>
</evidence>
<sequence length="352" mass="39203">MCNDKLHHFLHALPKCEHHVHIEGTISPELLFSLAAKNSISLPQDDPAFGSVSALEARYKVFTSLDDFLHYYFISMSCLITASDFEDLTYNYLSHAHGQNVHHAEIFFDPQPHMSRGVSYQTIIAGMDAARMRAAVDLPKLSIEFIPCLVRHLPVPAAHDMLAEVISSGHFADGTLAGFGMSSTEIAKHPSLYTSVYETAKAAGITNLTAHYGEEGPAEYVRDALSLLSVRRIDHGRRSAEDPDLVRKLAETSTMLTLCPISNVVLKGVERVQDLPIREFLDAGVLFSINSDDPAYFGGYILENYCAVQEAFGFTMNEWETIATRSIRGSWCSVERKEALLYELNGVMKQWK</sequence>
<dbReference type="Pfam" id="PF00962">
    <property type="entry name" value="A_deaminase"/>
    <property type="match status" value="1"/>
</dbReference>
<proteinExistence type="inferred from homology"/>
<dbReference type="GO" id="GO:0000034">
    <property type="term" value="F:adenine deaminase activity"/>
    <property type="evidence" value="ECO:0007669"/>
    <property type="project" value="UniProtKB-UniRule"/>
</dbReference>
<comment type="catalytic activity">
    <reaction evidence="7">
        <text>adenine + H2O + H(+) = hypoxanthine + NH4(+)</text>
        <dbReference type="Rhea" id="RHEA:23688"/>
        <dbReference type="ChEBI" id="CHEBI:15377"/>
        <dbReference type="ChEBI" id="CHEBI:15378"/>
        <dbReference type="ChEBI" id="CHEBI:16708"/>
        <dbReference type="ChEBI" id="CHEBI:17368"/>
        <dbReference type="ChEBI" id="CHEBI:28938"/>
        <dbReference type="EC" id="3.5.4.2"/>
    </reaction>
</comment>
<keyword evidence="4 7" id="KW-0862">Zinc</keyword>
<feature type="domain" description="Adenosine deaminase" evidence="8">
    <location>
        <begin position="14"/>
        <end position="344"/>
    </location>
</feature>
<keyword evidence="10" id="KW-1185">Reference proteome</keyword>
<protein>
    <recommendedName>
        <fullName evidence="7">Adenine deaminase</fullName>
        <shortName evidence="7">ADE</shortName>
        <ecNumber evidence="7">3.5.4.2</ecNumber>
    </recommendedName>
    <alternativeName>
        <fullName evidence="7">Adenine aminohydrolase</fullName>
        <shortName evidence="7">AAH</shortName>
    </alternativeName>
</protein>
<keyword evidence="6 7" id="KW-0539">Nucleus</keyword>
<feature type="binding site" evidence="7">
    <location>
        <position position="292"/>
    </location>
    <ligand>
        <name>Zn(2+)</name>
        <dbReference type="ChEBI" id="CHEBI:29105"/>
        <note>catalytic</note>
    </ligand>
</feature>
<dbReference type="EC" id="3.5.4.2" evidence="7"/>
<dbReference type="EMBL" id="LFRF01000013">
    <property type="protein sequence ID" value="KND90456.1"/>
    <property type="molecule type" value="Genomic_DNA"/>
</dbReference>
<evidence type="ECO:0000256" key="3">
    <source>
        <dbReference type="ARBA" id="ARBA00022801"/>
    </source>
</evidence>
<dbReference type="GO" id="GO:0043103">
    <property type="term" value="P:hypoxanthine salvage"/>
    <property type="evidence" value="ECO:0007669"/>
    <property type="project" value="UniProtKB-UniRule"/>
</dbReference>
<keyword evidence="1 7" id="KW-0963">Cytoplasm</keyword>
<comment type="cofactor">
    <cofactor evidence="7">
        <name>Zn(2+)</name>
        <dbReference type="ChEBI" id="CHEBI:29105"/>
    </cofactor>
    <text evidence="7">Binds 1 zinc ion per subunit.</text>
</comment>
<dbReference type="InterPro" id="IPR028892">
    <property type="entry name" value="ADE"/>
</dbReference>
<keyword evidence="5 7" id="KW-0546">Nucleotide metabolism</keyword>
<evidence type="ECO:0000256" key="5">
    <source>
        <dbReference type="ARBA" id="ARBA00023080"/>
    </source>
</evidence>
<dbReference type="GO" id="GO:0009117">
    <property type="term" value="P:nucleotide metabolic process"/>
    <property type="evidence" value="ECO:0007669"/>
    <property type="project" value="UniProtKB-KW"/>
</dbReference>
<dbReference type="InterPro" id="IPR001365">
    <property type="entry name" value="A_deaminase_dom"/>
</dbReference>
<evidence type="ECO:0000313" key="9">
    <source>
        <dbReference type="EMBL" id="KND90456.1"/>
    </source>
</evidence>
<evidence type="ECO:0000256" key="6">
    <source>
        <dbReference type="ARBA" id="ARBA00023242"/>
    </source>
</evidence>
<dbReference type="OrthoDB" id="272271at2759"/>
<dbReference type="STRING" id="1163406.A0A0L0N8R9"/>
<dbReference type="Proteomes" id="UP000036947">
    <property type="component" value="Unassembled WGS sequence"/>
</dbReference>
<evidence type="ECO:0000256" key="7">
    <source>
        <dbReference type="HAMAP-Rule" id="MF_03145"/>
    </source>
</evidence>
<dbReference type="PANTHER" id="PTHR43114:SF6">
    <property type="entry name" value="ADENINE DEAMINASE"/>
    <property type="match status" value="1"/>
</dbReference>
<organism evidence="9 10">
    <name type="scientific">Tolypocladium ophioglossoides (strain CBS 100239)</name>
    <name type="common">Snaketongue truffleclub</name>
    <name type="synonym">Elaphocordyceps ophioglossoides</name>
    <dbReference type="NCBI Taxonomy" id="1163406"/>
    <lineage>
        <taxon>Eukaryota</taxon>
        <taxon>Fungi</taxon>
        <taxon>Dikarya</taxon>
        <taxon>Ascomycota</taxon>
        <taxon>Pezizomycotina</taxon>
        <taxon>Sordariomycetes</taxon>
        <taxon>Hypocreomycetidae</taxon>
        <taxon>Hypocreales</taxon>
        <taxon>Ophiocordycipitaceae</taxon>
        <taxon>Tolypocladium</taxon>
    </lineage>
</organism>
<dbReference type="PROSITE" id="PS00485">
    <property type="entry name" value="A_DEAMINASE"/>
    <property type="match status" value="1"/>
</dbReference>
<feature type="binding site" evidence="7">
    <location>
        <position position="293"/>
    </location>
    <ligand>
        <name>substrate</name>
    </ligand>
</feature>
<reference evidence="9 10" key="1">
    <citation type="journal article" date="2015" name="BMC Genomics">
        <title>The genome of the truffle-parasite Tolypocladium ophioglossoides and the evolution of antifungal peptaibiotics.</title>
        <authorList>
            <person name="Quandt C.A."/>
            <person name="Bushley K.E."/>
            <person name="Spatafora J.W."/>
        </authorList>
    </citation>
    <scope>NUCLEOTIDE SEQUENCE [LARGE SCALE GENOMIC DNA]</scope>
    <source>
        <strain evidence="9 10">CBS 100239</strain>
    </source>
</reference>
<dbReference type="InterPro" id="IPR032466">
    <property type="entry name" value="Metal_Hydrolase"/>
</dbReference>
<dbReference type="InterPro" id="IPR006330">
    <property type="entry name" value="Ado/ade_deaminase"/>
</dbReference>
<evidence type="ECO:0000256" key="2">
    <source>
        <dbReference type="ARBA" id="ARBA00022723"/>
    </source>
</evidence>
<comment type="function">
    <text evidence="7">Catalyzes the hydrolytic deamination of adenine to hypoxanthine. Plays an important role in the purine salvage pathway and in nitrogen catabolism.</text>
</comment>
<evidence type="ECO:0000256" key="1">
    <source>
        <dbReference type="ARBA" id="ARBA00022490"/>
    </source>
</evidence>
<dbReference type="GO" id="GO:0008270">
    <property type="term" value="F:zinc ion binding"/>
    <property type="evidence" value="ECO:0007669"/>
    <property type="project" value="UniProtKB-UniRule"/>
</dbReference>
<feature type="active site" description="Proton donor" evidence="7">
    <location>
        <position position="214"/>
    </location>
</feature>
<keyword evidence="3 7" id="KW-0378">Hydrolase</keyword>
<dbReference type="GO" id="GO:0009168">
    <property type="term" value="P:purine ribonucleoside monophosphate biosynthetic process"/>
    <property type="evidence" value="ECO:0007669"/>
    <property type="project" value="InterPro"/>
</dbReference>
<dbReference type="AlphaFoldDB" id="A0A0L0N8R9"/>
<dbReference type="InterPro" id="IPR006650">
    <property type="entry name" value="A/AMP_deam_AS"/>
</dbReference>